<proteinExistence type="predicted"/>
<organism evidence="9">
    <name type="scientific">Cyberlindnera fabianii</name>
    <name type="common">Yeast</name>
    <name type="synonym">Hansenula fabianii</name>
    <dbReference type="NCBI Taxonomy" id="36022"/>
    <lineage>
        <taxon>Eukaryota</taxon>
        <taxon>Fungi</taxon>
        <taxon>Dikarya</taxon>
        <taxon>Ascomycota</taxon>
        <taxon>Saccharomycotina</taxon>
        <taxon>Saccharomycetes</taxon>
        <taxon>Phaffomycetales</taxon>
        <taxon>Phaffomycetaceae</taxon>
        <taxon>Cyberlindnera</taxon>
    </lineage>
</organism>
<dbReference type="SUPFAM" id="SSF51045">
    <property type="entry name" value="WW domain"/>
    <property type="match status" value="1"/>
</dbReference>
<evidence type="ECO:0000256" key="2">
    <source>
        <dbReference type="ARBA" id="ARBA00023110"/>
    </source>
</evidence>
<dbReference type="PROSITE" id="PS50020">
    <property type="entry name" value="WW_DOMAIN_2"/>
    <property type="match status" value="1"/>
</dbReference>
<dbReference type="AlphaFoldDB" id="A0A061BDB9"/>
<evidence type="ECO:0000313" key="9">
    <source>
        <dbReference type="EMBL" id="CDR47945.1"/>
    </source>
</evidence>
<comment type="catalytic activity">
    <reaction evidence="1 5">
        <text>[protein]-peptidylproline (omega=180) = [protein]-peptidylproline (omega=0)</text>
        <dbReference type="Rhea" id="RHEA:16237"/>
        <dbReference type="Rhea" id="RHEA-COMP:10747"/>
        <dbReference type="Rhea" id="RHEA-COMP:10748"/>
        <dbReference type="ChEBI" id="CHEBI:83833"/>
        <dbReference type="ChEBI" id="CHEBI:83834"/>
        <dbReference type="EC" id="5.2.1.8"/>
    </reaction>
</comment>
<dbReference type="CDD" id="cd00201">
    <property type="entry name" value="WW"/>
    <property type="match status" value="1"/>
</dbReference>
<dbReference type="PANTHER" id="PTHR10657">
    <property type="entry name" value="PEPTIDYL-PROLYL CIS-TRANS ISOMERASE"/>
    <property type="match status" value="1"/>
</dbReference>
<dbReference type="InterPro" id="IPR036020">
    <property type="entry name" value="WW_dom_sf"/>
</dbReference>
<dbReference type="Gene3D" id="3.10.50.40">
    <property type="match status" value="1"/>
</dbReference>
<dbReference type="GO" id="GO:0060261">
    <property type="term" value="P:positive regulation of transcription initiation by RNA polymerase II"/>
    <property type="evidence" value="ECO:0007669"/>
    <property type="project" value="UniProtKB-ARBA"/>
</dbReference>
<dbReference type="GO" id="GO:0005829">
    <property type="term" value="C:cytosol"/>
    <property type="evidence" value="ECO:0007669"/>
    <property type="project" value="TreeGrafter"/>
</dbReference>
<dbReference type="SMART" id="SM00456">
    <property type="entry name" value="WW"/>
    <property type="match status" value="1"/>
</dbReference>
<dbReference type="Pfam" id="PF00639">
    <property type="entry name" value="Rotamase"/>
    <property type="match status" value="1"/>
</dbReference>
<dbReference type="Pfam" id="PF00397">
    <property type="entry name" value="WW"/>
    <property type="match status" value="1"/>
</dbReference>
<name>A0A061BDB9_CYBFA</name>
<dbReference type="Gene3D" id="2.20.70.10">
    <property type="match status" value="1"/>
</dbReference>
<evidence type="ECO:0000256" key="5">
    <source>
        <dbReference type="RuleBase" id="RU363014"/>
    </source>
</evidence>
<accession>A0A061BDB9</accession>
<dbReference type="FunFam" id="3.10.50.40:FF:000026">
    <property type="entry name" value="Peptidyl-prolyl cis-trans isomerase"/>
    <property type="match status" value="1"/>
</dbReference>
<dbReference type="InterPro" id="IPR000297">
    <property type="entry name" value="PPIase_PpiC"/>
</dbReference>
<dbReference type="VEuPathDB" id="FungiDB:BON22_3541"/>
<evidence type="ECO:0000259" key="8">
    <source>
        <dbReference type="PROSITE" id="PS50198"/>
    </source>
</evidence>
<dbReference type="PANTHER" id="PTHR10657:SF4">
    <property type="entry name" value="PEPTIDYL-PROLYL CIS-TRANS ISOMERASE-RELATED"/>
    <property type="match status" value="1"/>
</dbReference>
<dbReference type="InterPro" id="IPR051370">
    <property type="entry name" value="PPIase_Pin1"/>
</dbReference>
<dbReference type="SUPFAM" id="SSF54534">
    <property type="entry name" value="FKBP-like"/>
    <property type="match status" value="1"/>
</dbReference>
<dbReference type="EMBL" id="LK052925">
    <property type="protein sequence ID" value="CDR47945.1"/>
    <property type="molecule type" value="Genomic_DNA"/>
</dbReference>
<evidence type="ECO:0000256" key="6">
    <source>
        <dbReference type="SAM" id="MobiDB-lite"/>
    </source>
</evidence>
<reference evidence="9" key="1">
    <citation type="journal article" date="2014" name="Genome Announc.">
        <title>Genome sequence of the yeast Cyberlindnera fabianii (Hansenula fabianii).</title>
        <authorList>
            <person name="Freel K.C."/>
            <person name="Sarilar V."/>
            <person name="Neuveglise C."/>
            <person name="Devillers H."/>
            <person name="Friedrich A."/>
            <person name="Schacherer J."/>
        </authorList>
    </citation>
    <scope>NUCLEOTIDE SEQUENCE</scope>
    <source>
        <strain evidence="9">YJS4271</strain>
    </source>
</reference>
<feature type="domain" description="PpiC" evidence="8">
    <location>
        <begin position="62"/>
        <end position="173"/>
    </location>
</feature>
<evidence type="ECO:0000256" key="4">
    <source>
        <dbReference type="PROSITE-ProRule" id="PRU00278"/>
    </source>
</evidence>
<dbReference type="InterPro" id="IPR001202">
    <property type="entry name" value="WW_dom"/>
</dbReference>
<dbReference type="PhylomeDB" id="A0A061BDB9"/>
<gene>
    <name evidence="9" type="ORF">CYFA0S_40e00232g</name>
</gene>
<dbReference type="GO" id="GO:0005634">
    <property type="term" value="C:nucleus"/>
    <property type="evidence" value="ECO:0007669"/>
    <property type="project" value="TreeGrafter"/>
</dbReference>
<sequence>MFKYPNNNHMTATGLPSGWTIKFSRSHQRDYYFNPDTRESVWEPPAGTDIAQLEAYNASRPPSKVRAAHLLIKHNGSRRPASWKSDKITRSKEEAIEILKQHQKRIQQGEATLQEIAQTESDCSSAKRGGDLGEFGRGQMQPPFEEAAFGLKIGEISDIIETDSGVHLILRTA</sequence>
<keyword evidence="2 4" id="KW-0697">Rotamase</keyword>
<evidence type="ECO:0000259" key="7">
    <source>
        <dbReference type="PROSITE" id="PS50020"/>
    </source>
</evidence>
<keyword evidence="3 4" id="KW-0413">Isomerase</keyword>
<evidence type="ECO:0000256" key="3">
    <source>
        <dbReference type="ARBA" id="ARBA00023235"/>
    </source>
</evidence>
<dbReference type="InterPro" id="IPR046357">
    <property type="entry name" value="PPIase_dom_sf"/>
</dbReference>
<feature type="domain" description="WW" evidence="7">
    <location>
        <begin position="13"/>
        <end position="47"/>
    </location>
</feature>
<dbReference type="OrthoDB" id="2530521at2759"/>
<protein>
    <recommendedName>
        <fullName evidence="5">Peptidyl-prolyl cis-trans isomerase</fullName>
        <ecNumber evidence="5">5.2.1.8</ecNumber>
    </recommendedName>
</protein>
<dbReference type="GO" id="GO:0003755">
    <property type="term" value="F:peptidyl-prolyl cis-trans isomerase activity"/>
    <property type="evidence" value="ECO:0007669"/>
    <property type="project" value="UniProtKB-UniRule"/>
</dbReference>
<feature type="region of interest" description="Disordered" evidence="6">
    <location>
        <begin position="116"/>
        <end position="140"/>
    </location>
</feature>
<evidence type="ECO:0000256" key="1">
    <source>
        <dbReference type="ARBA" id="ARBA00000971"/>
    </source>
</evidence>
<dbReference type="EC" id="5.2.1.8" evidence="5"/>
<dbReference type="PROSITE" id="PS50198">
    <property type="entry name" value="PPIC_PPIASE_2"/>
    <property type="match status" value="1"/>
</dbReference>